<accession>A0A1H6QFJ7</accession>
<dbReference type="OrthoDB" id="8858565at2"/>
<dbReference type="AlphaFoldDB" id="A0A1H6QFJ7"/>
<organism evidence="1 2">
    <name type="scientific">Flavobacterium terrigena</name>
    <dbReference type="NCBI Taxonomy" id="402734"/>
    <lineage>
        <taxon>Bacteria</taxon>
        <taxon>Pseudomonadati</taxon>
        <taxon>Bacteroidota</taxon>
        <taxon>Flavobacteriia</taxon>
        <taxon>Flavobacteriales</taxon>
        <taxon>Flavobacteriaceae</taxon>
        <taxon>Flavobacterium</taxon>
    </lineage>
</organism>
<evidence type="ECO:0008006" key="3">
    <source>
        <dbReference type="Google" id="ProtNLM"/>
    </source>
</evidence>
<dbReference type="STRING" id="402734.SAMN05660918_0492"/>
<sequence length="63" mass="7166">MPWSKKNYPNAMKNLSVKVRNKAIQIANAILRLRKLGEGSAIAIGISKAKEYIAKRSRKQRKK</sequence>
<name>A0A1H6QFJ7_9FLAO</name>
<evidence type="ECO:0000313" key="2">
    <source>
        <dbReference type="Proteomes" id="UP000199702"/>
    </source>
</evidence>
<dbReference type="EMBL" id="FNYA01000001">
    <property type="protein sequence ID" value="SEI42489.1"/>
    <property type="molecule type" value="Genomic_DNA"/>
</dbReference>
<dbReference type="Proteomes" id="UP000199702">
    <property type="component" value="Unassembled WGS sequence"/>
</dbReference>
<reference evidence="2" key="1">
    <citation type="submission" date="2016-10" db="EMBL/GenBank/DDBJ databases">
        <authorList>
            <person name="Varghese N."/>
            <person name="Submissions S."/>
        </authorList>
    </citation>
    <scope>NUCLEOTIDE SEQUENCE [LARGE SCALE GENOMIC DNA]</scope>
    <source>
        <strain evidence="2">DSM 17934</strain>
    </source>
</reference>
<protein>
    <recommendedName>
        <fullName evidence="3">DUF2188 domain-containing protein</fullName>
    </recommendedName>
</protein>
<evidence type="ECO:0000313" key="1">
    <source>
        <dbReference type="EMBL" id="SEI42489.1"/>
    </source>
</evidence>
<proteinExistence type="predicted"/>
<dbReference type="RefSeq" id="WP_091307305.1">
    <property type="nucleotide sequence ID" value="NZ_CBCSJU010000001.1"/>
</dbReference>
<keyword evidence="2" id="KW-1185">Reference proteome</keyword>
<gene>
    <name evidence="1" type="ORF">SAMN05660918_0492</name>
</gene>